<dbReference type="EMBL" id="JAFBMS010000087">
    <property type="protein sequence ID" value="KAG9337468.1"/>
    <property type="molecule type" value="Genomic_DNA"/>
</dbReference>
<feature type="region of interest" description="Disordered" evidence="1">
    <location>
        <begin position="13"/>
        <end position="70"/>
    </location>
</feature>
<evidence type="ECO:0000256" key="1">
    <source>
        <dbReference type="SAM" id="MobiDB-lite"/>
    </source>
</evidence>
<protein>
    <submittedName>
        <fullName evidence="2">Uncharacterized protein</fullName>
    </submittedName>
</protein>
<comment type="caution">
    <text evidence="2">The sequence shown here is derived from an EMBL/GenBank/DDBJ whole genome shotgun (WGS) entry which is preliminary data.</text>
</comment>
<sequence>MFPSILSVLASVSKHGSGPRRGFGVRRQGAEGGLEVGKGGGGPTPLEPTPPPFATPHSVRPASGGSRKSLSLPCTCCWERGSFLPHRRHAPSPHTAPEHCAAPHEVWGGGEEEEEKEEEESVGVKVIDAGKGERQCCVQCDTER</sequence>
<proteinExistence type="predicted"/>
<reference evidence="2" key="1">
    <citation type="thesis" date="2021" institute="BYU ScholarsArchive" country="Provo, UT, USA">
        <title>Applications of and Algorithms for Genome Assembly and Genomic Analyses with an Emphasis on Marine Teleosts.</title>
        <authorList>
            <person name="Pickett B.D."/>
        </authorList>
    </citation>
    <scope>NUCLEOTIDE SEQUENCE</scope>
    <source>
        <strain evidence="2">HI-2016</strain>
    </source>
</reference>
<dbReference type="AlphaFoldDB" id="A0A8T2NIK9"/>
<feature type="compositionally biased region" description="Pro residues" evidence="1">
    <location>
        <begin position="45"/>
        <end position="54"/>
    </location>
</feature>
<name>A0A8T2NIK9_9TELE</name>
<gene>
    <name evidence="2" type="ORF">JZ751_028658</name>
</gene>
<feature type="compositionally biased region" description="Acidic residues" evidence="1">
    <location>
        <begin position="110"/>
        <end position="121"/>
    </location>
</feature>
<keyword evidence="3" id="KW-1185">Reference proteome</keyword>
<evidence type="ECO:0000313" key="2">
    <source>
        <dbReference type="EMBL" id="KAG9337468.1"/>
    </source>
</evidence>
<accession>A0A8T2NIK9</accession>
<feature type="region of interest" description="Disordered" evidence="1">
    <location>
        <begin position="88"/>
        <end position="123"/>
    </location>
</feature>
<evidence type="ECO:0000313" key="3">
    <source>
        <dbReference type="Proteomes" id="UP000824540"/>
    </source>
</evidence>
<dbReference type="Proteomes" id="UP000824540">
    <property type="component" value="Unassembled WGS sequence"/>
</dbReference>
<organism evidence="2 3">
    <name type="scientific">Albula glossodonta</name>
    <name type="common">roundjaw bonefish</name>
    <dbReference type="NCBI Taxonomy" id="121402"/>
    <lineage>
        <taxon>Eukaryota</taxon>
        <taxon>Metazoa</taxon>
        <taxon>Chordata</taxon>
        <taxon>Craniata</taxon>
        <taxon>Vertebrata</taxon>
        <taxon>Euteleostomi</taxon>
        <taxon>Actinopterygii</taxon>
        <taxon>Neopterygii</taxon>
        <taxon>Teleostei</taxon>
        <taxon>Albuliformes</taxon>
        <taxon>Albulidae</taxon>
        <taxon>Albula</taxon>
    </lineage>
</organism>
<feature type="compositionally biased region" description="Gly residues" evidence="1">
    <location>
        <begin position="30"/>
        <end position="43"/>
    </location>
</feature>